<comment type="cofactor">
    <cofactor evidence="1 10">
        <name>Zn(2+)</name>
        <dbReference type="ChEBI" id="CHEBI:29105"/>
    </cofactor>
</comment>
<dbReference type="KEGG" id="smax:FJR03_07135"/>
<protein>
    <recommendedName>
        <fullName evidence="5 10">Carbonic anhydrase</fullName>
        <ecNumber evidence="4 10">4.2.1.1</ecNumber>
    </recommendedName>
</protein>
<feature type="chain" id="PRO_5033100685" description="Carbonic anhydrase" evidence="10">
    <location>
        <begin position="19"/>
        <end position="248"/>
    </location>
</feature>
<evidence type="ECO:0000256" key="10">
    <source>
        <dbReference type="RuleBase" id="RU367011"/>
    </source>
</evidence>
<evidence type="ECO:0000256" key="2">
    <source>
        <dbReference type="ARBA" id="ARBA00002904"/>
    </source>
</evidence>
<gene>
    <name evidence="12" type="ORF">FJR03_07135</name>
</gene>
<dbReference type="InterPro" id="IPR036398">
    <property type="entry name" value="CA_dom_sf"/>
</dbReference>
<dbReference type="CDD" id="cd03124">
    <property type="entry name" value="alpha_CA_prokaryotic_like"/>
    <property type="match status" value="1"/>
</dbReference>
<evidence type="ECO:0000256" key="1">
    <source>
        <dbReference type="ARBA" id="ARBA00001947"/>
    </source>
</evidence>
<evidence type="ECO:0000313" key="12">
    <source>
        <dbReference type="EMBL" id="QOP41529.1"/>
    </source>
</evidence>
<keyword evidence="10" id="KW-0732">Signal</keyword>
<keyword evidence="7 10" id="KW-0862">Zinc</keyword>
<keyword evidence="8 10" id="KW-0456">Lyase</keyword>
<dbReference type="EMBL" id="CP041165">
    <property type="protein sequence ID" value="QOP41529.1"/>
    <property type="molecule type" value="Genomic_DNA"/>
</dbReference>
<feature type="domain" description="Alpha-carbonic anhydrase" evidence="11">
    <location>
        <begin position="23"/>
        <end position="248"/>
    </location>
</feature>
<evidence type="ECO:0000256" key="9">
    <source>
        <dbReference type="ARBA" id="ARBA00048348"/>
    </source>
</evidence>
<dbReference type="InterPro" id="IPR001148">
    <property type="entry name" value="CA_dom"/>
</dbReference>
<comment type="catalytic activity">
    <reaction evidence="9 10">
        <text>hydrogencarbonate + H(+) = CO2 + H2O</text>
        <dbReference type="Rhea" id="RHEA:10748"/>
        <dbReference type="ChEBI" id="CHEBI:15377"/>
        <dbReference type="ChEBI" id="CHEBI:15378"/>
        <dbReference type="ChEBI" id="CHEBI:16526"/>
        <dbReference type="ChEBI" id="CHEBI:17544"/>
        <dbReference type="EC" id="4.2.1.1"/>
    </reaction>
</comment>
<reference evidence="12 13" key="1">
    <citation type="submission" date="2019-06" db="EMBL/GenBank/DDBJ databases">
        <title>Sulfurimonas gotlandica sp. nov., a chemoautotrophic and psychrotolerant epsilonproteobacterium isolated from a pelagic redoxcline, and an emended description of the genus Sulfurimonas.</title>
        <authorList>
            <person name="Wang S."/>
            <person name="Jiang L."/>
            <person name="Shao Z."/>
        </authorList>
    </citation>
    <scope>NUCLEOTIDE SEQUENCE [LARGE SCALE GENOMIC DNA]</scope>
    <source>
        <strain evidence="12 13">B2</strain>
    </source>
</reference>
<evidence type="ECO:0000256" key="3">
    <source>
        <dbReference type="ARBA" id="ARBA00010718"/>
    </source>
</evidence>
<dbReference type="InterPro" id="IPR018338">
    <property type="entry name" value="Carbonic_anhydrase_a-class_CS"/>
</dbReference>
<dbReference type="InterPro" id="IPR041891">
    <property type="entry name" value="Alpha_CA_prokaryot-like"/>
</dbReference>
<dbReference type="GO" id="GO:0004089">
    <property type="term" value="F:carbonate dehydratase activity"/>
    <property type="evidence" value="ECO:0007669"/>
    <property type="project" value="UniProtKB-UniRule"/>
</dbReference>
<keyword evidence="13" id="KW-1185">Reference proteome</keyword>
<evidence type="ECO:0000259" key="11">
    <source>
        <dbReference type="PROSITE" id="PS51144"/>
    </source>
</evidence>
<dbReference type="Proteomes" id="UP000593910">
    <property type="component" value="Chromosome"/>
</dbReference>
<dbReference type="PANTHER" id="PTHR18952">
    <property type="entry name" value="CARBONIC ANHYDRASE"/>
    <property type="match status" value="1"/>
</dbReference>
<dbReference type="RefSeq" id="WP_193112845.1">
    <property type="nucleotide sequence ID" value="NZ_CP041165.1"/>
</dbReference>
<comment type="similarity">
    <text evidence="3 10">Belongs to the alpha-carbonic anhydrase family.</text>
</comment>
<dbReference type="GO" id="GO:0008270">
    <property type="term" value="F:zinc ion binding"/>
    <property type="evidence" value="ECO:0007669"/>
    <property type="project" value="UniProtKB-UniRule"/>
</dbReference>
<comment type="function">
    <text evidence="2 10">Reversible hydration of carbon dioxide.</text>
</comment>
<evidence type="ECO:0000313" key="13">
    <source>
        <dbReference type="Proteomes" id="UP000593910"/>
    </source>
</evidence>
<keyword evidence="6 10" id="KW-0479">Metal-binding</keyword>
<evidence type="ECO:0000256" key="7">
    <source>
        <dbReference type="ARBA" id="ARBA00022833"/>
    </source>
</evidence>
<name>A0A7M1AVQ6_9BACT</name>
<dbReference type="SMART" id="SM01057">
    <property type="entry name" value="Carb_anhydrase"/>
    <property type="match status" value="1"/>
</dbReference>
<evidence type="ECO:0000256" key="8">
    <source>
        <dbReference type="ARBA" id="ARBA00023239"/>
    </source>
</evidence>
<sequence length="248" mass="27531">MKLASFLGSLLVASSLFAGVHHAHWGYMGEEDPTHWGDLDPEYAECKLGGSQSPIDITAENTIKTVGLEPIKFDYKTSAVSVINNGHTVQVNIADGSTIAVDGKVFELKQFHFHSPSENHIDGKAFPLEAHFVHAAKDGSLAVVAVMFKDGKDNPIINKVWKKMPHKTGEKATCKLPAKMINEMLPADKTYYRFDGSLTTPPCSEGVRWFVMKHYSEVSAEEVNEFMETMHHPNNRPIQPTNARKVLQ</sequence>
<dbReference type="SUPFAM" id="SSF51069">
    <property type="entry name" value="Carbonic anhydrase"/>
    <property type="match status" value="1"/>
</dbReference>
<dbReference type="InterPro" id="IPR023561">
    <property type="entry name" value="Carbonic_anhydrase_a-class"/>
</dbReference>
<evidence type="ECO:0000256" key="5">
    <source>
        <dbReference type="ARBA" id="ARBA00014628"/>
    </source>
</evidence>
<dbReference type="PANTHER" id="PTHR18952:SF265">
    <property type="entry name" value="CARBONIC ANHYDRASE"/>
    <property type="match status" value="1"/>
</dbReference>
<proteinExistence type="inferred from homology"/>
<dbReference type="Pfam" id="PF00194">
    <property type="entry name" value="Carb_anhydrase"/>
    <property type="match status" value="1"/>
</dbReference>
<organism evidence="12 13">
    <name type="scientific">Sulfurimonas marina</name>
    <dbReference type="NCBI Taxonomy" id="2590551"/>
    <lineage>
        <taxon>Bacteria</taxon>
        <taxon>Pseudomonadati</taxon>
        <taxon>Campylobacterota</taxon>
        <taxon>Epsilonproteobacteria</taxon>
        <taxon>Campylobacterales</taxon>
        <taxon>Sulfurimonadaceae</taxon>
        <taxon>Sulfurimonas</taxon>
    </lineage>
</organism>
<dbReference type="AlphaFoldDB" id="A0A7M1AVQ6"/>
<accession>A0A7M1AVQ6</accession>
<dbReference type="PROSITE" id="PS51144">
    <property type="entry name" value="ALPHA_CA_2"/>
    <property type="match status" value="1"/>
</dbReference>
<feature type="signal peptide" evidence="10">
    <location>
        <begin position="1"/>
        <end position="18"/>
    </location>
</feature>
<evidence type="ECO:0000256" key="6">
    <source>
        <dbReference type="ARBA" id="ARBA00022723"/>
    </source>
</evidence>
<dbReference type="Gene3D" id="3.10.200.10">
    <property type="entry name" value="Alpha carbonic anhydrase"/>
    <property type="match status" value="1"/>
</dbReference>
<dbReference type="EC" id="4.2.1.1" evidence="4 10"/>
<evidence type="ECO:0000256" key="4">
    <source>
        <dbReference type="ARBA" id="ARBA00012925"/>
    </source>
</evidence>
<dbReference type="PROSITE" id="PS00162">
    <property type="entry name" value="ALPHA_CA_1"/>
    <property type="match status" value="1"/>
</dbReference>